<dbReference type="PROSITE" id="PS00137">
    <property type="entry name" value="SUBTILASE_HIS"/>
    <property type="match status" value="1"/>
</dbReference>
<dbReference type="InterPro" id="IPR036852">
    <property type="entry name" value="Peptidase_S8/S53_dom_sf"/>
</dbReference>
<dbReference type="HOGENOM" id="CLU_319055_0_0_7"/>
<dbReference type="Pfam" id="PF00082">
    <property type="entry name" value="Peptidase_S8"/>
    <property type="match status" value="1"/>
</dbReference>
<dbReference type="GO" id="GO:0016485">
    <property type="term" value="P:protein processing"/>
    <property type="evidence" value="ECO:0007669"/>
    <property type="project" value="TreeGrafter"/>
</dbReference>
<dbReference type="InterPro" id="IPR018511">
    <property type="entry name" value="Hemolysin-typ_Ca-bd_CS"/>
</dbReference>
<keyword evidence="5 8" id="KW-0720">Serine protease</keyword>
<dbReference type="PANTHER" id="PTHR42884:SF14">
    <property type="entry name" value="NEUROENDOCRINE CONVERTASE 1"/>
    <property type="match status" value="1"/>
</dbReference>
<feature type="compositionally biased region" description="Gly residues" evidence="9">
    <location>
        <begin position="62"/>
        <end position="83"/>
    </location>
</feature>
<keyword evidence="6" id="KW-0106">Calcium</keyword>
<dbReference type="Pfam" id="PF00353">
    <property type="entry name" value="HemolysinCabind"/>
    <property type="match status" value="2"/>
</dbReference>
<dbReference type="GO" id="GO:0004252">
    <property type="term" value="F:serine-type endopeptidase activity"/>
    <property type="evidence" value="ECO:0007669"/>
    <property type="project" value="UniProtKB-UniRule"/>
</dbReference>
<keyword evidence="2 8" id="KW-0645">Protease</keyword>
<dbReference type="OrthoDB" id="5392553at2"/>
<dbReference type="STRING" id="643562.Daes_3188"/>
<evidence type="ECO:0000313" key="12">
    <source>
        <dbReference type="Proteomes" id="UP000002191"/>
    </source>
</evidence>
<name>E6VRP3_PSEA9</name>
<evidence type="ECO:0000256" key="4">
    <source>
        <dbReference type="ARBA" id="ARBA00022801"/>
    </source>
</evidence>
<evidence type="ECO:0000256" key="2">
    <source>
        <dbReference type="ARBA" id="ARBA00022670"/>
    </source>
</evidence>
<keyword evidence="12" id="KW-1185">Reference proteome</keyword>
<feature type="domain" description="P/Homo B" evidence="10">
    <location>
        <begin position="546"/>
        <end position="693"/>
    </location>
</feature>
<dbReference type="GO" id="GO:0005615">
    <property type="term" value="C:extracellular space"/>
    <property type="evidence" value="ECO:0007669"/>
    <property type="project" value="InterPro"/>
</dbReference>
<feature type="region of interest" description="Disordered" evidence="9">
    <location>
        <begin position="170"/>
        <end position="207"/>
    </location>
</feature>
<dbReference type="AlphaFoldDB" id="E6VRP3"/>
<dbReference type="PROSITE" id="PS51829">
    <property type="entry name" value="P_HOMO_B"/>
    <property type="match status" value="1"/>
</dbReference>
<dbReference type="KEGG" id="das:Daes_3188"/>
<dbReference type="InterPro" id="IPR008979">
    <property type="entry name" value="Galactose-bd-like_sf"/>
</dbReference>
<feature type="region of interest" description="Disordered" evidence="9">
    <location>
        <begin position="1"/>
        <end position="99"/>
    </location>
</feature>
<dbReference type="InterPro" id="IPR023828">
    <property type="entry name" value="Peptidase_S8_Ser-AS"/>
</dbReference>
<dbReference type="PROSITE" id="PS00330">
    <property type="entry name" value="HEMOLYSIN_CALCIUM"/>
    <property type="match status" value="2"/>
</dbReference>
<dbReference type="Gene3D" id="2.150.10.10">
    <property type="entry name" value="Serralysin-like metalloprotease, C-terminal"/>
    <property type="match status" value="1"/>
</dbReference>
<feature type="active site" description="Charge relay system" evidence="7 8">
    <location>
        <position position="251"/>
    </location>
</feature>
<evidence type="ECO:0000256" key="8">
    <source>
        <dbReference type="PROSITE-ProRule" id="PRU01240"/>
    </source>
</evidence>
<dbReference type="PROSITE" id="PS00138">
    <property type="entry name" value="SUBTILASE_SER"/>
    <property type="match status" value="1"/>
</dbReference>
<dbReference type="PRINTS" id="PR00723">
    <property type="entry name" value="SUBTILISIN"/>
</dbReference>
<evidence type="ECO:0000256" key="1">
    <source>
        <dbReference type="ARBA" id="ARBA00005325"/>
    </source>
</evidence>
<reference evidence="12" key="1">
    <citation type="submission" date="2010-12" db="EMBL/GenBank/DDBJ databases">
        <title>Complete sequence of Desulfovibrio aespoeensis Aspo-2.</title>
        <authorList>
            <consortium name="US DOE Joint Genome Institute"/>
            <person name="Lucas S."/>
            <person name="Copeland A."/>
            <person name="Lapidus A."/>
            <person name="Cheng J.-F."/>
            <person name="Goodwin L."/>
            <person name="Pitluck S."/>
            <person name="Chertkov O."/>
            <person name="Misra M."/>
            <person name="Detter J.C."/>
            <person name="Han C."/>
            <person name="Tapia R."/>
            <person name="Land M."/>
            <person name="Hauser L."/>
            <person name="Kyrpides N."/>
            <person name="Ivanova N."/>
            <person name="Ovchinnikova G."/>
            <person name="Pedersen K."/>
            <person name="Jagevall S."/>
            <person name="Hazen T."/>
            <person name="Woyke T."/>
        </authorList>
    </citation>
    <scope>NUCLEOTIDE SEQUENCE [LARGE SCALE GENOMIC DNA]</scope>
    <source>
        <strain evidence="12">ATCC 700646 / DSM 10631 / Aspo-2</strain>
    </source>
</reference>
<feature type="active site" description="Charge relay system" evidence="7 8">
    <location>
        <position position="452"/>
    </location>
</feature>
<dbReference type="Pfam" id="PF01483">
    <property type="entry name" value="P_proprotein"/>
    <property type="match status" value="1"/>
</dbReference>
<dbReference type="InterPro" id="IPR015500">
    <property type="entry name" value="Peptidase_S8_subtilisin-rel"/>
</dbReference>
<feature type="active site" description="Charge relay system" evidence="7 8">
    <location>
        <position position="287"/>
    </location>
</feature>
<dbReference type="eggNOG" id="COG4935">
    <property type="taxonomic scope" value="Bacteria"/>
</dbReference>
<evidence type="ECO:0000259" key="10">
    <source>
        <dbReference type="PROSITE" id="PS51829"/>
    </source>
</evidence>
<dbReference type="PROSITE" id="PS51892">
    <property type="entry name" value="SUBTILASE"/>
    <property type="match status" value="1"/>
</dbReference>
<keyword evidence="4 8" id="KW-0378">Hydrolase</keyword>
<dbReference type="InterPro" id="IPR001343">
    <property type="entry name" value="Hemolysn_Ca-bd"/>
</dbReference>
<dbReference type="Proteomes" id="UP000002191">
    <property type="component" value="Chromosome"/>
</dbReference>
<keyword evidence="3" id="KW-0732">Signal</keyword>
<evidence type="ECO:0000256" key="7">
    <source>
        <dbReference type="PIRSR" id="PIRSR615500-1"/>
    </source>
</evidence>
<sequence>MPDHNDQPSPQLFGSPAAQPRDMLAQLDQPSQFQPGSMPPPGYQDPDDGNAPDSGDAPAPGGAPGTGDNGLSGQGMDGEGAGTDSGDQDAPGGLLPGQGTAGFGDLTNLYGTGLGSDFGGGPLFGGGLGGGLGSGFGGGLGSDLGSMPGGNLFGGGFAFGGGAPGPLLDIPYTPPSLGSPFGPAPGTGQHSGFADEDDYPDDNKDDPVVSPFDPLFSQQWYIRNTTGGVDLNVVKAWEDYTGAGIRVAVCDDGIDYNHPDLQPNYLKDQGYNQTTGEDGYPAVGQNHGTAVSGFIAAAKNGFGIQGIAYDAKIASFVDGTAEGMLAPVMLRQTSFDISQNSWTLSPFANATTVAASVQTLAEVGRGGLGTVVVFAGSNERDQDIMSTYYNTNNTPYAFSVGAVDSTGKYAWFSCAGPNLLVTAPGQDVLTTDRTPPAGSDPNSYFHSGDGTSYSSPMVSGVIALMLEANANLGYRDVQTILAATAVRTLGMVSAEGKPWDWQINSAENWNGGGMHASHDYGFGLVDAAAAVRLAESWDNGAHTVANQAQQTASATPNLTIPDNTGASLTSSVTIAGDIVVQQAVVTVNITHPRFDDLEITLTSPDGTYSVLMYHPSIEGIAQELGVGTTEYLAAKKFTFNTTDNTWSFMTVTPFGEFGEGNWVLTVKDTVSGDIDDICNFNGWTLTLYGDNPSADDYYIYTDEYADMVAADVSRATLEDGGGTDTINASAVTGNSIVNLTPGSVSTLAGTSLTIAAGTTIEHAHTGDGNDILTGNDANNNLFGWRGNDAISGGAGNDLLYGGTGSDTLTGGTGNDTFYYGLPGEGGDHIMDFSSFDDVFHFAFAAFGQSAAGTLAAEYFFNSASSINVSDACFYFEADTLWYDADGMNDDTAVQIALVMGDAVQVSDIVFV</sequence>
<evidence type="ECO:0000256" key="5">
    <source>
        <dbReference type="ARBA" id="ARBA00022825"/>
    </source>
</evidence>
<dbReference type="RefSeq" id="WP_013516081.1">
    <property type="nucleotide sequence ID" value="NC_014844.1"/>
</dbReference>
<evidence type="ECO:0000256" key="9">
    <source>
        <dbReference type="SAM" id="MobiDB-lite"/>
    </source>
</evidence>
<reference evidence="11 12" key="2">
    <citation type="journal article" date="2014" name="Genome Announc.">
        <title>Complete Genome Sequence of the Subsurface, Mesophilic Sulfate-Reducing Bacterium Desulfovibrio aespoeensis Aspo-2.</title>
        <authorList>
            <person name="Pedersen K."/>
            <person name="Bengtsson A."/>
            <person name="Edlund J."/>
            <person name="Rabe L."/>
            <person name="Hazen T."/>
            <person name="Chakraborty R."/>
            <person name="Goodwin L."/>
            <person name="Shapiro N."/>
        </authorList>
    </citation>
    <scope>NUCLEOTIDE SEQUENCE [LARGE SCALE GENOMIC DNA]</scope>
    <source>
        <strain evidence="12">ATCC 700646 / DSM 10631 / Aspo-2</strain>
    </source>
</reference>
<dbReference type="Gene3D" id="3.40.50.200">
    <property type="entry name" value="Peptidase S8/S53 domain"/>
    <property type="match status" value="1"/>
</dbReference>
<accession>E6VRP3</accession>
<dbReference type="InterPro" id="IPR000209">
    <property type="entry name" value="Peptidase_S8/S53_dom"/>
</dbReference>
<proteinExistence type="inferred from homology"/>
<feature type="compositionally biased region" description="Low complexity" evidence="9">
    <location>
        <begin position="51"/>
        <end position="60"/>
    </location>
</feature>
<dbReference type="InterPro" id="IPR002884">
    <property type="entry name" value="P_dom"/>
</dbReference>
<dbReference type="InterPro" id="IPR011049">
    <property type="entry name" value="Serralysin-like_metalloprot_C"/>
</dbReference>
<dbReference type="GO" id="GO:0005737">
    <property type="term" value="C:cytoplasm"/>
    <property type="evidence" value="ECO:0007669"/>
    <property type="project" value="UniProtKB-ARBA"/>
</dbReference>
<evidence type="ECO:0000256" key="3">
    <source>
        <dbReference type="ARBA" id="ARBA00022729"/>
    </source>
</evidence>
<dbReference type="InterPro" id="IPR034182">
    <property type="entry name" value="Kexin/furin"/>
</dbReference>
<dbReference type="GO" id="GO:0016020">
    <property type="term" value="C:membrane"/>
    <property type="evidence" value="ECO:0007669"/>
    <property type="project" value="TreeGrafter"/>
</dbReference>
<dbReference type="SUPFAM" id="SSF52743">
    <property type="entry name" value="Subtilisin-like"/>
    <property type="match status" value="1"/>
</dbReference>
<dbReference type="InterPro" id="IPR022398">
    <property type="entry name" value="Peptidase_S8_His-AS"/>
</dbReference>
<evidence type="ECO:0000256" key="6">
    <source>
        <dbReference type="ARBA" id="ARBA00022837"/>
    </source>
</evidence>
<dbReference type="GO" id="GO:0012505">
    <property type="term" value="C:endomembrane system"/>
    <property type="evidence" value="ECO:0007669"/>
    <property type="project" value="UniProtKB-ARBA"/>
</dbReference>
<dbReference type="SUPFAM" id="SSF49785">
    <property type="entry name" value="Galactose-binding domain-like"/>
    <property type="match status" value="1"/>
</dbReference>
<dbReference type="PANTHER" id="PTHR42884">
    <property type="entry name" value="PROPROTEIN CONVERTASE SUBTILISIN/KEXIN-RELATED"/>
    <property type="match status" value="1"/>
</dbReference>
<evidence type="ECO:0000313" key="11">
    <source>
        <dbReference type="EMBL" id="ADU64180.1"/>
    </source>
</evidence>
<dbReference type="CDD" id="cd04059">
    <property type="entry name" value="Peptidases_S8_Protein_convertases_Kexins_Furin-like"/>
    <property type="match status" value="1"/>
</dbReference>
<comment type="similarity">
    <text evidence="1">Belongs to the peptidase S8 family. Furin subfamily.</text>
</comment>
<protein>
    <submittedName>
        <fullName evidence="11">Peptidase S8 and S53 subtilisin kexin sedolisin</fullName>
    </submittedName>
</protein>
<dbReference type="Gene3D" id="2.60.120.260">
    <property type="entry name" value="Galactose-binding domain-like"/>
    <property type="match status" value="1"/>
</dbReference>
<dbReference type="EMBL" id="CP002431">
    <property type="protein sequence ID" value="ADU64180.1"/>
    <property type="molecule type" value="Genomic_DNA"/>
</dbReference>
<dbReference type="PRINTS" id="PR00313">
    <property type="entry name" value="CABNDNGRPT"/>
</dbReference>
<dbReference type="SUPFAM" id="SSF51120">
    <property type="entry name" value="beta-Roll"/>
    <property type="match status" value="1"/>
</dbReference>
<dbReference type="GO" id="GO:0005509">
    <property type="term" value="F:calcium ion binding"/>
    <property type="evidence" value="ECO:0007669"/>
    <property type="project" value="InterPro"/>
</dbReference>
<organism evidence="11 12">
    <name type="scientific">Pseudodesulfovibrio aespoeensis (strain ATCC 700646 / DSM 10631 / Aspo-2)</name>
    <name type="common">Desulfovibrio aespoeensis</name>
    <dbReference type="NCBI Taxonomy" id="643562"/>
    <lineage>
        <taxon>Bacteria</taxon>
        <taxon>Pseudomonadati</taxon>
        <taxon>Thermodesulfobacteriota</taxon>
        <taxon>Desulfovibrionia</taxon>
        <taxon>Desulfovibrionales</taxon>
        <taxon>Desulfovibrionaceae</taxon>
    </lineage>
</organism>
<gene>
    <name evidence="11" type="ordered locus">Daes_3188</name>
</gene>
<dbReference type="eggNOG" id="COG1404">
    <property type="taxonomic scope" value="Bacteria"/>
</dbReference>